<protein>
    <submittedName>
        <fullName evidence="2">Uncharacterized protein</fullName>
    </submittedName>
</protein>
<keyword evidence="3" id="KW-1185">Reference proteome</keyword>
<organism evidence="2 3">
    <name type="scientific">Punica granatum</name>
    <name type="common">Pomegranate</name>
    <dbReference type="NCBI Taxonomy" id="22663"/>
    <lineage>
        <taxon>Eukaryota</taxon>
        <taxon>Viridiplantae</taxon>
        <taxon>Streptophyta</taxon>
        <taxon>Embryophyta</taxon>
        <taxon>Tracheophyta</taxon>
        <taxon>Spermatophyta</taxon>
        <taxon>Magnoliopsida</taxon>
        <taxon>eudicotyledons</taxon>
        <taxon>Gunneridae</taxon>
        <taxon>Pentapetalae</taxon>
        <taxon>rosids</taxon>
        <taxon>malvids</taxon>
        <taxon>Myrtales</taxon>
        <taxon>Lythraceae</taxon>
        <taxon>Punica</taxon>
    </lineage>
</organism>
<accession>A0A2I0GCD2</accession>
<reference evidence="2 3" key="1">
    <citation type="submission" date="2017-11" db="EMBL/GenBank/DDBJ databases">
        <title>De-novo sequencing of pomegranate (Punica granatum L.) genome.</title>
        <authorList>
            <person name="Akparov Z."/>
            <person name="Amiraslanov A."/>
            <person name="Hajiyeva S."/>
            <person name="Abbasov M."/>
            <person name="Kaur K."/>
            <person name="Hamwieh A."/>
            <person name="Solovyev V."/>
            <person name="Salamov A."/>
            <person name="Braich B."/>
            <person name="Kosarev P."/>
            <person name="Mahmoud A."/>
            <person name="Hajiyev E."/>
            <person name="Babayeva S."/>
            <person name="Izzatullayeva V."/>
            <person name="Mammadov A."/>
            <person name="Mammadov A."/>
            <person name="Sharifova S."/>
            <person name="Ojaghi J."/>
            <person name="Eynullazada K."/>
            <person name="Bayramov B."/>
            <person name="Abdulazimova A."/>
            <person name="Shahmuradov I."/>
        </authorList>
    </citation>
    <scope>NUCLEOTIDE SEQUENCE [LARGE SCALE GENOMIC DNA]</scope>
    <source>
        <strain evidence="3">cv. AG2017</strain>
        <tissue evidence="2">Leaf</tissue>
    </source>
</reference>
<dbReference type="Proteomes" id="UP000233551">
    <property type="component" value="Unassembled WGS sequence"/>
</dbReference>
<gene>
    <name evidence="2" type="ORF">CRG98_050400</name>
</gene>
<sequence>MDEQYLSKMPHTEEVSGKPSCGGWIDCDPNENPSQATVGLERERAMFSNPARTLNRPLCRVVGQLVNRFNH</sequence>
<dbReference type="EMBL" id="PGOL01045262">
    <property type="protein sequence ID" value="PKH47919.1"/>
    <property type="molecule type" value="Genomic_DNA"/>
</dbReference>
<dbReference type="AlphaFoldDB" id="A0A2I0GCD2"/>
<evidence type="ECO:0000313" key="3">
    <source>
        <dbReference type="Proteomes" id="UP000233551"/>
    </source>
</evidence>
<proteinExistence type="predicted"/>
<feature type="region of interest" description="Disordered" evidence="1">
    <location>
        <begin position="1"/>
        <end position="20"/>
    </location>
</feature>
<evidence type="ECO:0000313" key="2">
    <source>
        <dbReference type="EMBL" id="PKH47919.1"/>
    </source>
</evidence>
<evidence type="ECO:0000256" key="1">
    <source>
        <dbReference type="SAM" id="MobiDB-lite"/>
    </source>
</evidence>
<comment type="caution">
    <text evidence="2">The sequence shown here is derived from an EMBL/GenBank/DDBJ whole genome shotgun (WGS) entry which is preliminary data.</text>
</comment>
<name>A0A2I0GCD2_PUNGR</name>